<feature type="transmembrane region" description="Helical" evidence="6">
    <location>
        <begin position="48"/>
        <end position="70"/>
    </location>
</feature>
<protein>
    <recommendedName>
        <fullName evidence="6">Probable membrane transporter protein</fullName>
    </recommendedName>
</protein>
<gene>
    <name evidence="7" type="ORF">RM573_05160</name>
</gene>
<feature type="transmembrane region" description="Helical" evidence="6">
    <location>
        <begin position="82"/>
        <end position="102"/>
    </location>
</feature>
<accession>A0ABU2ZYK9</accession>
<dbReference type="RefSeq" id="WP_311578224.1">
    <property type="nucleotide sequence ID" value="NZ_JAVRIF010000002.1"/>
</dbReference>
<feature type="transmembrane region" description="Helical" evidence="6">
    <location>
        <begin position="140"/>
        <end position="173"/>
    </location>
</feature>
<comment type="caution">
    <text evidence="7">The sequence shown here is derived from an EMBL/GenBank/DDBJ whole genome shotgun (WGS) entry which is preliminary data.</text>
</comment>
<reference evidence="7 8" key="1">
    <citation type="submission" date="2023-09" db="EMBL/GenBank/DDBJ databases">
        <authorList>
            <person name="Rey-Velasco X."/>
        </authorList>
    </citation>
    <scope>NUCLEOTIDE SEQUENCE [LARGE SCALE GENOMIC DNA]</scope>
    <source>
        <strain evidence="7 8">W431</strain>
    </source>
</reference>
<sequence>MFISVLLVCAALGCLAGFLAGLLGIGGGLVIVPALVYLLPSLGFSPEVVMPVAIATSLASIVFTSASGTFAHHKNNNIPWAIAKQLMIMIAIGALFGAYIADSLSSELLTYIFAVAVTILASYMLFSVRIEKSKPLPNHWVIKAIGLGTGYISSLMGIAGGAILVPVLTYYSLSLREAIGTATVCGFVVALFGATGFIITGLDQASLPSWSLGYIYLPALFGIISTSSLLAPFGVKMAEKLPVRYLKRIFSGFLILVAIKMVL</sequence>
<keyword evidence="3 6" id="KW-0812">Transmembrane</keyword>
<comment type="subcellular location">
    <subcellularLocation>
        <location evidence="6">Cell membrane</location>
        <topology evidence="6">Multi-pass membrane protein</topology>
    </subcellularLocation>
    <subcellularLocation>
        <location evidence="1">Membrane</location>
        <topology evidence="1">Multi-pass membrane protein</topology>
    </subcellularLocation>
</comment>
<evidence type="ECO:0000256" key="4">
    <source>
        <dbReference type="ARBA" id="ARBA00022989"/>
    </source>
</evidence>
<proteinExistence type="inferred from homology"/>
<keyword evidence="4 6" id="KW-1133">Transmembrane helix</keyword>
<keyword evidence="5 6" id="KW-0472">Membrane</keyword>
<name>A0ABU2ZYK9_9GAMM</name>
<evidence type="ECO:0000256" key="1">
    <source>
        <dbReference type="ARBA" id="ARBA00004141"/>
    </source>
</evidence>
<evidence type="ECO:0000313" key="7">
    <source>
        <dbReference type="EMBL" id="MDT0602974.1"/>
    </source>
</evidence>
<evidence type="ECO:0000256" key="6">
    <source>
        <dbReference type="RuleBase" id="RU363041"/>
    </source>
</evidence>
<keyword evidence="8" id="KW-1185">Reference proteome</keyword>
<dbReference type="EMBL" id="JAVRIF010000002">
    <property type="protein sequence ID" value="MDT0602974.1"/>
    <property type="molecule type" value="Genomic_DNA"/>
</dbReference>
<evidence type="ECO:0000256" key="2">
    <source>
        <dbReference type="ARBA" id="ARBA00009142"/>
    </source>
</evidence>
<dbReference type="InterPro" id="IPR002781">
    <property type="entry name" value="TM_pro_TauE-like"/>
</dbReference>
<evidence type="ECO:0000256" key="5">
    <source>
        <dbReference type="ARBA" id="ARBA00023136"/>
    </source>
</evidence>
<dbReference type="PANTHER" id="PTHR43483:SF3">
    <property type="entry name" value="MEMBRANE TRANSPORTER PROTEIN HI_0806-RELATED"/>
    <property type="match status" value="1"/>
</dbReference>
<organism evidence="7 8">
    <name type="scientific">Thalassotalea castellviae</name>
    <dbReference type="NCBI Taxonomy" id="3075612"/>
    <lineage>
        <taxon>Bacteria</taxon>
        <taxon>Pseudomonadati</taxon>
        <taxon>Pseudomonadota</taxon>
        <taxon>Gammaproteobacteria</taxon>
        <taxon>Alteromonadales</taxon>
        <taxon>Colwelliaceae</taxon>
        <taxon>Thalassotalea</taxon>
    </lineage>
</organism>
<dbReference type="PANTHER" id="PTHR43483">
    <property type="entry name" value="MEMBRANE TRANSPORTER PROTEIN HI_0806-RELATED"/>
    <property type="match status" value="1"/>
</dbReference>
<feature type="transmembrane region" description="Helical" evidence="6">
    <location>
        <begin position="108"/>
        <end position="128"/>
    </location>
</feature>
<keyword evidence="6" id="KW-1003">Cell membrane</keyword>
<evidence type="ECO:0000313" key="8">
    <source>
        <dbReference type="Proteomes" id="UP001266357"/>
    </source>
</evidence>
<feature type="transmembrane region" description="Helical" evidence="6">
    <location>
        <begin position="179"/>
        <end position="202"/>
    </location>
</feature>
<dbReference type="Proteomes" id="UP001266357">
    <property type="component" value="Unassembled WGS sequence"/>
</dbReference>
<feature type="transmembrane region" description="Helical" evidence="6">
    <location>
        <begin position="214"/>
        <end position="233"/>
    </location>
</feature>
<dbReference type="Pfam" id="PF01925">
    <property type="entry name" value="TauE"/>
    <property type="match status" value="1"/>
</dbReference>
<evidence type="ECO:0000256" key="3">
    <source>
        <dbReference type="ARBA" id="ARBA00022692"/>
    </source>
</evidence>
<comment type="similarity">
    <text evidence="2 6">Belongs to the 4-toluene sulfonate uptake permease (TSUP) (TC 2.A.102) family.</text>
</comment>